<feature type="transmembrane region" description="Helical" evidence="1">
    <location>
        <begin position="12"/>
        <end position="32"/>
    </location>
</feature>
<sequence>MMPIEPKPIKATIFIATELLVLVNFFRLAIVIPDIINHLLLLIIFVVTLELIFHGLVFFLYRILKKRLEKKRKNNQPNQ</sequence>
<dbReference type="InParanoid" id="D6TNC8"/>
<organism evidence="2 3">
    <name type="scientific">Ktedonobacter racemifer DSM 44963</name>
    <dbReference type="NCBI Taxonomy" id="485913"/>
    <lineage>
        <taxon>Bacteria</taxon>
        <taxon>Bacillati</taxon>
        <taxon>Chloroflexota</taxon>
        <taxon>Ktedonobacteria</taxon>
        <taxon>Ktedonobacterales</taxon>
        <taxon>Ktedonobacteraceae</taxon>
        <taxon>Ktedonobacter</taxon>
    </lineage>
</organism>
<gene>
    <name evidence="2" type="ORF">Krac_8589</name>
</gene>
<dbReference type="AlphaFoldDB" id="D6TNC8"/>
<dbReference type="RefSeq" id="WP_007912243.1">
    <property type="nucleotide sequence ID" value="NZ_ADVG01000002.1"/>
</dbReference>
<dbReference type="STRING" id="485913.Krac_8589"/>
<dbReference type="EMBL" id="ADVG01000002">
    <property type="protein sequence ID" value="EFH87259.1"/>
    <property type="molecule type" value="Genomic_DNA"/>
</dbReference>
<protein>
    <submittedName>
        <fullName evidence="2">Uncharacterized protein</fullName>
    </submittedName>
</protein>
<keyword evidence="1" id="KW-0812">Transmembrane</keyword>
<evidence type="ECO:0000313" key="3">
    <source>
        <dbReference type="Proteomes" id="UP000004508"/>
    </source>
</evidence>
<evidence type="ECO:0000313" key="2">
    <source>
        <dbReference type="EMBL" id="EFH87259.1"/>
    </source>
</evidence>
<name>D6TNC8_KTERA</name>
<comment type="caution">
    <text evidence="2">The sequence shown here is derived from an EMBL/GenBank/DDBJ whole genome shotgun (WGS) entry which is preliminary data.</text>
</comment>
<keyword evidence="1" id="KW-0472">Membrane</keyword>
<dbReference type="Proteomes" id="UP000004508">
    <property type="component" value="Unassembled WGS sequence"/>
</dbReference>
<reference evidence="2 3" key="1">
    <citation type="journal article" date="2011" name="Stand. Genomic Sci.">
        <title>Non-contiguous finished genome sequence and contextual data of the filamentous soil bacterium Ktedonobacter racemifer type strain (SOSP1-21).</title>
        <authorList>
            <person name="Chang Y.J."/>
            <person name="Land M."/>
            <person name="Hauser L."/>
            <person name="Chertkov O."/>
            <person name="Del Rio T.G."/>
            <person name="Nolan M."/>
            <person name="Copeland A."/>
            <person name="Tice H."/>
            <person name="Cheng J.F."/>
            <person name="Lucas S."/>
            <person name="Han C."/>
            <person name="Goodwin L."/>
            <person name="Pitluck S."/>
            <person name="Ivanova N."/>
            <person name="Ovchinikova G."/>
            <person name="Pati A."/>
            <person name="Chen A."/>
            <person name="Palaniappan K."/>
            <person name="Mavromatis K."/>
            <person name="Liolios K."/>
            <person name="Brettin T."/>
            <person name="Fiebig A."/>
            <person name="Rohde M."/>
            <person name="Abt B."/>
            <person name="Goker M."/>
            <person name="Detter J.C."/>
            <person name="Woyke T."/>
            <person name="Bristow J."/>
            <person name="Eisen J.A."/>
            <person name="Markowitz V."/>
            <person name="Hugenholtz P."/>
            <person name="Kyrpides N.C."/>
            <person name="Klenk H.P."/>
            <person name="Lapidus A."/>
        </authorList>
    </citation>
    <scope>NUCLEOTIDE SEQUENCE [LARGE SCALE GENOMIC DNA]</scope>
    <source>
        <strain evidence="3">DSM 44963</strain>
    </source>
</reference>
<keyword evidence="1" id="KW-1133">Transmembrane helix</keyword>
<feature type="transmembrane region" description="Helical" evidence="1">
    <location>
        <begin position="38"/>
        <end position="64"/>
    </location>
</feature>
<proteinExistence type="predicted"/>
<evidence type="ECO:0000256" key="1">
    <source>
        <dbReference type="SAM" id="Phobius"/>
    </source>
</evidence>
<accession>D6TNC8</accession>
<keyword evidence="3" id="KW-1185">Reference proteome</keyword>